<sequence>MSLQCRQSDYHEQWKLVPPRVFVGYSIYKGKAALTVERKAPEFTCFGVGSKVLSCFNLPQQQQLENMIEAESMYDTYY</sequence>
<comment type="caution">
    <text evidence="1">The sequence shown here is derived from an EMBL/GenBank/DDBJ whole genome shotgun (WGS) entry which is preliminary data.</text>
</comment>
<proteinExistence type="predicted"/>
<dbReference type="SUPFAM" id="SSF54447">
    <property type="entry name" value="ssDNA-binding transcriptional regulator domain"/>
    <property type="match status" value="1"/>
</dbReference>
<accession>A0AAN7QVR7</accession>
<organism evidence="1 2">
    <name type="scientific">Trapa incisa</name>
    <dbReference type="NCBI Taxonomy" id="236973"/>
    <lineage>
        <taxon>Eukaryota</taxon>
        <taxon>Viridiplantae</taxon>
        <taxon>Streptophyta</taxon>
        <taxon>Embryophyta</taxon>
        <taxon>Tracheophyta</taxon>
        <taxon>Spermatophyta</taxon>
        <taxon>Magnoliopsida</taxon>
        <taxon>eudicotyledons</taxon>
        <taxon>Gunneridae</taxon>
        <taxon>Pentapetalae</taxon>
        <taxon>rosids</taxon>
        <taxon>malvids</taxon>
        <taxon>Myrtales</taxon>
        <taxon>Lythraceae</taxon>
        <taxon>Trapa</taxon>
    </lineage>
</organism>
<dbReference type="GO" id="GO:0006355">
    <property type="term" value="P:regulation of DNA-templated transcription"/>
    <property type="evidence" value="ECO:0007669"/>
    <property type="project" value="InterPro"/>
</dbReference>
<dbReference type="AlphaFoldDB" id="A0AAN7QVR7"/>
<name>A0AAN7QVR7_9MYRT</name>
<keyword evidence="2" id="KW-1185">Reference proteome</keyword>
<gene>
    <name evidence="1" type="ORF">SAY87_016933</name>
</gene>
<reference evidence="1 2" key="1">
    <citation type="journal article" date="2023" name="Hortic Res">
        <title>Pangenome of water caltrop reveals structural variations and asymmetric subgenome divergence after allopolyploidization.</title>
        <authorList>
            <person name="Zhang X."/>
            <person name="Chen Y."/>
            <person name="Wang L."/>
            <person name="Yuan Y."/>
            <person name="Fang M."/>
            <person name="Shi L."/>
            <person name="Lu R."/>
            <person name="Comes H.P."/>
            <person name="Ma Y."/>
            <person name="Chen Y."/>
            <person name="Huang G."/>
            <person name="Zhou Y."/>
            <person name="Zheng Z."/>
            <person name="Qiu Y."/>
        </authorList>
    </citation>
    <scope>NUCLEOTIDE SEQUENCE [LARGE SCALE GENOMIC DNA]</scope>
    <source>
        <tissue evidence="1">Roots</tissue>
    </source>
</reference>
<dbReference type="Gene3D" id="2.30.31.10">
    <property type="entry name" value="Transcriptional Coactivator Pc4, Chain A"/>
    <property type="match status" value="1"/>
</dbReference>
<evidence type="ECO:0000313" key="2">
    <source>
        <dbReference type="Proteomes" id="UP001345219"/>
    </source>
</evidence>
<dbReference type="InterPro" id="IPR009044">
    <property type="entry name" value="ssDNA-bd_transcriptional_reg"/>
</dbReference>
<evidence type="ECO:0000313" key="1">
    <source>
        <dbReference type="EMBL" id="KAK4780827.1"/>
    </source>
</evidence>
<dbReference type="Proteomes" id="UP001345219">
    <property type="component" value="Chromosome 13"/>
</dbReference>
<dbReference type="EMBL" id="JAXIOK010000001">
    <property type="protein sequence ID" value="KAK4780827.1"/>
    <property type="molecule type" value="Genomic_DNA"/>
</dbReference>
<dbReference type="GO" id="GO:0003677">
    <property type="term" value="F:DNA binding"/>
    <property type="evidence" value="ECO:0007669"/>
    <property type="project" value="InterPro"/>
</dbReference>
<protein>
    <submittedName>
        <fullName evidence="1">Uncharacterized protein</fullName>
    </submittedName>
</protein>